<protein>
    <submittedName>
        <fullName evidence="1">Uncharacterized protein</fullName>
    </submittedName>
</protein>
<dbReference type="EMBL" id="LHUQ01000025">
    <property type="protein sequence ID" value="KON63579.1"/>
    <property type="molecule type" value="Genomic_DNA"/>
</dbReference>
<evidence type="ECO:0000313" key="1">
    <source>
        <dbReference type="EMBL" id="KON63579.1"/>
    </source>
</evidence>
<accession>A0A0M0EE77</accession>
<organism evidence="1 2">
    <name type="scientific">Komagataeibacter europaeus</name>
    <name type="common">Gluconacetobacter europaeus</name>
    <dbReference type="NCBI Taxonomy" id="33995"/>
    <lineage>
        <taxon>Bacteria</taxon>
        <taxon>Pseudomonadati</taxon>
        <taxon>Pseudomonadota</taxon>
        <taxon>Alphaproteobacteria</taxon>
        <taxon>Acetobacterales</taxon>
        <taxon>Acetobacteraceae</taxon>
        <taxon>Komagataeibacter</taxon>
    </lineage>
</organism>
<evidence type="ECO:0000313" key="2">
    <source>
        <dbReference type="Proteomes" id="UP000037566"/>
    </source>
</evidence>
<gene>
    <name evidence="1" type="ORF">KOEU_29080</name>
</gene>
<dbReference type="Proteomes" id="UP000037566">
    <property type="component" value="Unassembled WGS sequence"/>
</dbReference>
<reference evidence="1" key="1">
    <citation type="submission" date="2015-08" db="EMBL/GenBank/DDBJ databases">
        <title>Draft genome sequence of Komagataeibacter europaeus CECT 8546 a cellulose producer strain from vinegar produced by the traditional method.</title>
        <authorList>
            <person name="Poehlein A."/>
            <person name="Valera M.J."/>
            <person name="Haack F.S."/>
            <person name="Mas A."/>
            <person name="Daniel R."/>
            <person name="Streit W.R."/>
            <person name="Mateo E."/>
        </authorList>
    </citation>
    <scope>NUCLEOTIDE SEQUENCE [LARGE SCALE GENOMIC DNA]</scope>
    <source>
        <strain evidence="1">CECT 8546</strain>
    </source>
</reference>
<name>A0A0M0EE77_KOMEU</name>
<keyword evidence="2" id="KW-1185">Reference proteome</keyword>
<comment type="caution">
    <text evidence="1">The sequence shown here is derived from an EMBL/GenBank/DDBJ whole genome shotgun (WGS) entry which is preliminary data.</text>
</comment>
<proteinExistence type="predicted"/>
<sequence>MGITVYVTINGNGLKIFFPVETGMSAARLRITVCSRRQCCIAIVRAFPGAIFLPVSVTGKTFTAVYGAGAKAV</sequence>
<dbReference type="AlphaFoldDB" id="A0A0M0EE77"/>